<sequence length="164" mass="18954">MAIFGKLTSLESLFRKTLELEFLYTYLQSLLEKTHIHHQNLIQQEIGSVRHELDHGMHAMTIVYRPTEGVLETHRKYLDFLLVVQGSELVVFGDRGDLRVQNPYDAKQDQETYADDPNLSEVCMHAGMLGIFLDYDAHTTRSHHAQIVRKVVVKVPQELIKLKL</sequence>
<name>A0ABV7ZJ51_9HELI</name>
<dbReference type="RefSeq" id="WP_104752549.1">
    <property type="nucleotide sequence ID" value="NZ_FZMF01000030.1"/>
</dbReference>
<keyword evidence="2" id="KW-1185">Reference proteome</keyword>
<gene>
    <name evidence="1" type="ORF">ACFOPX_04010</name>
</gene>
<evidence type="ECO:0000313" key="2">
    <source>
        <dbReference type="Proteomes" id="UP001595783"/>
    </source>
</evidence>
<dbReference type="Gene3D" id="2.60.120.370">
    <property type="entry name" value="YhcH/YjgK/YiaL"/>
    <property type="match status" value="1"/>
</dbReference>
<proteinExistence type="predicted"/>
<dbReference type="SUPFAM" id="SSF51197">
    <property type="entry name" value="Clavaminate synthase-like"/>
    <property type="match status" value="1"/>
</dbReference>
<reference evidence="2" key="1">
    <citation type="journal article" date="2019" name="Int. J. Syst. Evol. Microbiol.">
        <title>The Global Catalogue of Microorganisms (GCM) 10K type strain sequencing project: providing services to taxonomists for standard genome sequencing and annotation.</title>
        <authorList>
            <consortium name="The Broad Institute Genomics Platform"/>
            <consortium name="The Broad Institute Genome Sequencing Center for Infectious Disease"/>
            <person name="Wu L."/>
            <person name="Ma J."/>
        </authorList>
    </citation>
    <scope>NUCLEOTIDE SEQUENCE [LARGE SCALE GENOMIC DNA]</scope>
    <source>
        <strain evidence="2">CCUG 53816</strain>
    </source>
</reference>
<evidence type="ECO:0000313" key="1">
    <source>
        <dbReference type="EMBL" id="MFC3847699.1"/>
    </source>
</evidence>
<organism evidence="1 2">
    <name type="scientific">Helicobacter baculiformis</name>
    <dbReference type="NCBI Taxonomy" id="427351"/>
    <lineage>
        <taxon>Bacteria</taxon>
        <taxon>Pseudomonadati</taxon>
        <taxon>Campylobacterota</taxon>
        <taxon>Epsilonproteobacteria</taxon>
        <taxon>Campylobacterales</taxon>
        <taxon>Helicobacteraceae</taxon>
        <taxon>Helicobacter</taxon>
    </lineage>
</organism>
<comment type="caution">
    <text evidence="1">The sequence shown here is derived from an EMBL/GenBank/DDBJ whole genome shotgun (WGS) entry which is preliminary data.</text>
</comment>
<dbReference type="PANTHER" id="PTHR34986">
    <property type="entry name" value="EVOLVED BETA-GALACTOSIDASE SUBUNIT BETA"/>
    <property type="match status" value="1"/>
</dbReference>
<dbReference type="Pfam" id="PF04074">
    <property type="entry name" value="DUF386"/>
    <property type="match status" value="1"/>
</dbReference>
<dbReference type="InterPro" id="IPR037012">
    <property type="entry name" value="NanQ/TabA/YiaL_sf"/>
</dbReference>
<protein>
    <submittedName>
        <fullName evidence="1">YhcH/YjgK/YiaL family protein</fullName>
    </submittedName>
</protein>
<dbReference type="InterPro" id="IPR004375">
    <property type="entry name" value="NanQ/TabA/YiaL"/>
</dbReference>
<dbReference type="NCBIfam" id="TIGR00022">
    <property type="entry name" value="YhcH/YjgK/YiaL family protein"/>
    <property type="match status" value="1"/>
</dbReference>
<dbReference type="PANTHER" id="PTHR34986:SF1">
    <property type="entry name" value="PROTEIN YIAL"/>
    <property type="match status" value="1"/>
</dbReference>
<dbReference type="Proteomes" id="UP001595783">
    <property type="component" value="Unassembled WGS sequence"/>
</dbReference>
<dbReference type="EMBL" id="JBHRZO010000018">
    <property type="protein sequence ID" value="MFC3847699.1"/>
    <property type="molecule type" value="Genomic_DNA"/>
</dbReference>
<accession>A0ABV7ZJ51</accession>